<evidence type="ECO:0000313" key="2">
    <source>
        <dbReference type="Proteomes" id="UP001386955"/>
    </source>
</evidence>
<dbReference type="Proteomes" id="UP001386955">
    <property type="component" value="Unassembled WGS sequence"/>
</dbReference>
<protein>
    <submittedName>
        <fullName evidence="1">Uncharacterized protein</fullName>
    </submittedName>
</protein>
<proteinExistence type="predicted"/>
<comment type="caution">
    <text evidence="1">The sequence shown here is derived from an EMBL/GenBank/DDBJ whole genome shotgun (WGS) entry which is preliminary data.</text>
</comment>
<name>A0AAN9XIK3_PSOTE</name>
<dbReference type="AlphaFoldDB" id="A0AAN9XIK3"/>
<keyword evidence="2" id="KW-1185">Reference proteome</keyword>
<sequence>MLKLKRVSKLATLPVVLSQTWIGSAYRARPVDFQTGFPFLVSLVSSNTPDDLILASRCKFNSLLFSSKWSKLNDWVSVEFTLLRTRRNKVREMNATGNFGAAIFAYSNSDLMHYTENMVMCIYSMRSDHTTKLTIMPLNNLI</sequence>
<evidence type="ECO:0000313" key="1">
    <source>
        <dbReference type="EMBL" id="KAK7393188.1"/>
    </source>
</evidence>
<dbReference type="EMBL" id="JAYMYS010000005">
    <property type="protein sequence ID" value="KAK7393188.1"/>
    <property type="molecule type" value="Genomic_DNA"/>
</dbReference>
<organism evidence="1 2">
    <name type="scientific">Psophocarpus tetragonolobus</name>
    <name type="common">Winged bean</name>
    <name type="synonym">Dolichos tetragonolobus</name>
    <dbReference type="NCBI Taxonomy" id="3891"/>
    <lineage>
        <taxon>Eukaryota</taxon>
        <taxon>Viridiplantae</taxon>
        <taxon>Streptophyta</taxon>
        <taxon>Embryophyta</taxon>
        <taxon>Tracheophyta</taxon>
        <taxon>Spermatophyta</taxon>
        <taxon>Magnoliopsida</taxon>
        <taxon>eudicotyledons</taxon>
        <taxon>Gunneridae</taxon>
        <taxon>Pentapetalae</taxon>
        <taxon>rosids</taxon>
        <taxon>fabids</taxon>
        <taxon>Fabales</taxon>
        <taxon>Fabaceae</taxon>
        <taxon>Papilionoideae</taxon>
        <taxon>50 kb inversion clade</taxon>
        <taxon>NPAAA clade</taxon>
        <taxon>indigoferoid/millettioid clade</taxon>
        <taxon>Phaseoleae</taxon>
        <taxon>Psophocarpus</taxon>
    </lineage>
</organism>
<gene>
    <name evidence="1" type="ORF">VNO78_21698</name>
</gene>
<reference evidence="1 2" key="1">
    <citation type="submission" date="2024-01" db="EMBL/GenBank/DDBJ databases">
        <title>The genomes of 5 underutilized Papilionoideae crops provide insights into root nodulation and disease resistanc.</title>
        <authorList>
            <person name="Jiang F."/>
        </authorList>
    </citation>
    <scope>NUCLEOTIDE SEQUENCE [LARGE SCALE GENOMIC DNA]</scope>
    <source>
        <strain evidence="1">DUOXIRENSHENG_FW03</strain>
        <tissue evidence="1">Leaves</tissue>
    </source>
</reference>
<accession>A0AAN9XIK3</accession>